<dbReference type="Proteomes" id="UP000308365">
    <property type="component" value="Unassembled WGS sequence"/>
</dbReference>
<comment type="caution">
    <text evidence="1">The sequence shown here is derived from an EMBL/GenBank/DDBJ whole genome shotgun (WGS) entry which is preliminary data.</text>
</comment>
<dbReference type="EMBL" id="RWIC01000311">
    <property type="protein sequence ID" value="TKC45670.1"/>
    <property type="molecule type" value="Genomic_DNA"/>
</dbReference>
<dbReference type="InterPro" id="IPR043366">
    <property type="entry name" value="HECTD4"/>
</dbReference>
<reference evidence="2" key="1">
    <citation type="journal article" date="2019" name="IScience">
        <title>Narwhal Genome Reveals Long-Term Low Genetic Diversity despite Current Large Abundance Size.</title>
        <authorList>
            <person name="Westbury M.V."/>
            <person name="Petersen B."/>
            <person name="Garde E."/>
            <person name="Heide-Jorgensen M.P."/>
            <person name="Lorenzen E.D."/>
        </authorList>
    </citation>
    <scope>NUCLEOTIDE SEQUENCE [LARGE SCALE GENOMIC DNA]</scope>
</reference>
<gene>
    <name evidence="1" type="ORF">EI555_003348</name>
</gene>
<organism evidence="1 2">
    <name type="scientific">Monodon monoceros</name>
    <name type="common">Narwhal</name>
    <name type="synonym">Ceratodon monodon</name>
    <dbReference type="NCBI Taxonomy" id="40151"/>
    <lineage>
        <taxon>Eukaryota</taxon>
        <taxon>Metazoa</taxon>
        <taxon>Chordata</taxon>
        <taxon>Craniata</taxon>
        <taxon>Vertebrata</taxon>
        <taxon>Euteleostomi</taxon>
        <taxon>Mammalia</taxon>
        <taxon>Eutheria</taxon>
        <taxon>Laurasiatheria</taxon>
        <taxon>Artiodactyla</taxon>
        <taxon>Whippomorpha</taxon>
        <taxon>Cetacea</taxon>
        <taxon>Odontoceti</taxon>
        <taxon>Monodontidae</taxon>
        <taxon>Monodon</taxon>
    </lineage>
</organism>
<name>A0A4V5P8Z9_MONMO</name>
<protein>
    <submittedName>
        <fullName evidence="1">Uncharacterized protein</fullName>
    </submittedName>
</protein>
<evidence type="ECO:0000313" key="2">
    <source>
        <dbReference type="Proteomes" id="UP000308365"/>
    </source>
</evidence>
<proteinExistence type="predicted"/>
<dbReference type="PANTHER" id="PTHR46435:SF1">
    <property type="entry name" value="E3 UBIQUITIN-PROTEIN LIGASE HECTD4-RELATED"/>
    <property type="match status" value="1"/>
</dbReference>
<feature type="non-terminal residue" evidence="1">
    <location>
        <position position="120"/>
    </location>
</feature>
<sequence>SSLYKAPWARVLVYGLGHKVKRNGQLNLIEAICYPRDASPANTGLTPPPTTNQYPSVILSTDKVHIKLAVLVLHSLPLEFPLAMAFAEQLLSWKSEDGEGRSEDEPDTIPTSVLLQVVEL</sequence>
<dbReference type="AlphaFoldDB" id="A0A4V5P8Z9"/>
<dbReference type="PANTHER" id="PTHR46435">
    <property type="entry name" value="E3 UBIQUITIN-PROTEIN LIGASE HECTD4-RELATED"/>
    <property type="match status" value="1"/>
</dbReference>
<evidence type="ECO:0000313" key="1">
    <source>
        <dbReference type="EMBL" id="TKC45670.1"/>
    </source>
</evidence>
<feature type="non-terminal residue" evidence="1">
    <location>
        <position position="1"/>
    </location>
</feature>
<accession>A0A4V5P8Z9</accession>
<dbReference type="GO" id="GO:0042593">
    <property type="term" value="P:glucose homeostasis"/>
    <property type="evidence" value="ECO:0007669"/>
    <property type="project" value="TreeGrafter"/>
</dbReference>